<sequence>MAAVELRRSTVRGARVSEGGTVALAPRALGRTDRNGRLSSGRRGNGHTGSRLAGGVDGDADYSASTEAAWELIHPSPTAGRRGAVWRAVGDRRWAGAKIFGWPLRALLGEDAHLLRGLGPARDSRRLRAPAAGLIWTPRDDGHVDGGEGGSRRGGRGSRCLGRACWLAGWLFAGCGGKGASGGQRAETGGHAHAGRRAGARSFFEPW</sequence>
<evidence type="ECO:0000313" key="2">
    <source>
        <dbReference type="EMBL" id="KAH7052175.1"/>
    </source>
</evidence>
<evidence type="ECO:0000313" key="3">
    <source>
        <dbReference type="Proteomes" id="UP000774617"/>
    </source>
</evidence>
<dbReference type="Proteomes" id="UP000774617">
    <property type="component" value="Unassembled WGS sequence"/>
</dbReference>
<feature type="region of interest" description="Disordered" evidence="1">
    <location>
        <begin position="22"/>
        <end position="58"/>
    </location>
</feature>
<feature type="region of interest" description="Disordered" evidence="1">
    <location>
        <begin position="181"/>
        <end position="207"/>
    </location>
</feature>
<evidence type="ECO:0000256" key="1">
    <source>
        <dbReference type="SAM" id="MobiDB-lite"/>
    </source>
</evidence>
<protein>
    <submittedName>
        <fullName evidence="2">Uncharacterized protein</fullName>
    </submittedName>
</protein>
<keyword evidence="3" id="KW-1185">Reference proteome</keyword>
<gene>
    <name evidence="2" type="ORF">B0J12DRAFT_66214</name>
</gene>
<reference evidence="2 3" key="1">
    <citation type="journal article" date="2021" name="Nat. Commun.">
        <title>Genetic determinants of endophytism in the Arabidopsis root mycobiome.</title>
        <authorList>
            <person name="Mesny F."/>
            <person name="Miyauchi S."/>
            <person name="Thiergart T."/>
            <person name="Pickel B."/>
            <person name="Atanasova L."/>
            <person name="Karlsson M."/>
            <person name="Huettel B."/>
            <person name="Barry K.W."/>
            <person name="Haridas S."/>
            <person name="Chen C."/>
            <person name="Bauer D."/>
            <person name="Andreopoulos W."/>
            <person name="Pangilinan J."/>
            <person name="LaButti K."/>
            <person name="Riley R."/>
            <person name="Lipzen A."/>
            <person name="Clum A."/>
            <person name="Drula E."/>
            <person name="Henrissat B."/>
            <person name="Kohler A."/>
            <person name="Grigoriev I.V."/>
            <person name="Martin F.M."/>
            <person name="Hacquard S."/>
        </authorList>
    </citation>
    <scope>NUCLEOTIDE SEQUENCE [LARGE SCALE GENOMIC DNA]</scope>
    <source>
        <strain evidence="2 3">MPI-SDFR-AT-0080</strain>
    </source>
</reference>
<name>A0ABQ8GFR9_9PEZI</name>
<organism evidence="2 3">
    <name type="scientific">Macrophomina phaseolina</name>
    <dbReference type="NCBI Taxonomy" id="35725"/>
    <lineage>
        <taxon>Eukaryota</taxon>
        <taxon>Fungi</taxon>
        <taxon>Dikarya</taxon>
        <taxon>Ascomycota</taxon>
        <taxon>Pezizomycotina</taxon>
        <taxon>Dothideomycetes</taxon>
        <taxon>Dothideomycetes incertae sedis</taxon>
        <taxon>Botryosphaeriales</taxon>
        <taxon>Botryosphaeriaceae</taxon>
        <taxon>Macrophomina</taxon>
    </lineage>
</organism>
<comment type="caution">
    <text evidence="2">The sequence shown here is derived from an EMBL/GenBank/DDBJ whole genome shotgun (WGS) entry which is preliminary data.</text>
</comment>
<dbReference type="EMBL" id="JAGTJR010000011">
    <property type="protein sequence ID" value="KAH7052175.1"/>
    <property type="molecule type" value="Genomic_DNA"/>
</dbReference>
<proteinExistence type="predicted"/>
<accession>A0ABQ8GFR9</accession>